<dbReference type="EMBL" id="JACHJV010000001">
    <property type="protein sequence ID" value="MBB4923927.1"/>
    <property type="molecule type" value="Genomic_DNA"/>
</dbReference>
<sequence length="314" mass="33542">MSQNQQPPVTDLPAMPAPKVEERAANGTSGLPMLGLCLLLLLGGIALIVTGAMQTATHHGGLGVPLLVVGILALLSGLVCCRGLAVVAPGQARVVLLLGRYRGTLRKPGLTWVNPFSNLRTVSTRIRNQETATVKVNDAEGNPIEMAAVVVWQVEDTAKAVFEVDDFRQFVSIQSETAVRHIANSYPYDSREEGRVSLRDSADEITRTLSSEIATRVASAGVSVIESRITRLAYAPEIAQVMLQRQQAGAVVAARTRIVEGAVGMVELALARLAENDIVELDEERKAAMVSNLLVVLCGDRGTQPVVNTGSLYQ</sequence>
<dbReference type="RefSeq" id="WP_184935955.1">
    <property type="nucleotide sequence ID" value="NZ_JACHJV010000001.1"/>
</dbReference>
<keyword evidence="3" id="KW-0645">Protease</keyword>
<feature type="domain" description="Band 7" evidence="2">
    <location>
        <begin position="82"/>
        <end position="246"/>
    </location>
</feature>
<name>A0A7W7R1Y9_KITKI</name>
<keyword evidence="1" id="KW-0472">Membrane</keyword>
<keyword evidence="1" id="KW-0812">Transmembrane</keyword>
<accession>A0A7W7R1Y9</accession>
<dbReference type="GO" id="GO:0008233">
    <property type="term" value="F:peptidase activity"/>
    <property type="evidence" value="ECO:0007669"/>
    <property type="project" value="UniProtKB-KW"/>
</dbReference>
<dbReference type="GO" id="GO:0006508">
    <property type="term" value="P:proteolysis"/>
    <property type="evidence" value="ECO:0007669"/>
    <property type="project" value="UniProtKB-KW"/>
</dbReference>
<keyword evidence="3" id="KW-0378">Hydrolase</keyword>
<dbReference type="InterPro" id="IPR036013">
    <property type="entry name" value="Band_7/SPFH_dom_sf"/>
</dbReference>
<gene>
    <name evidence="3" type="ORF">FHR34_002920</name>
</gene>
<dbReference type="CDD" id="cd03402">
    <property type="entry name" value="SPFH_like_u2"/>
    <property type="match status" value="1"/>
</dbReference>
<keyword evidence="1" id="KW-1133">Transmembrane helix</keyword>
<evidence type="ECO:0000256" key="1">
    <source>
        <dbReference type="SAM" id="Phobius"/>
    </source>
</evidence>
<reference evidence="3 4" key="1">
    <citation type="submission" date="2020-08" db="EMBL/GenBank/DDBJ databases">
        <title>Sequencing the genomes of 1000 actinobacteria strains.</title>
        <authorList>
            <person name="Klenk H.-P."/>
        </authorList>
    </citation>
    <scope>NUCLEOTIDE SEQUENCE [LARGE SCALE GENOMIC DNA]</scope>
    <source>
        <strain evidence="3 4">DSM 41654</strain>
    </source>
</reference>
<protein>
    <submittedName>
        <fullName evidence="3">Regulator of protease activity HflC (Stomatin/prohibitin superfamily)</fullName>
    </submittedName>
</protein>
<feature type="transmembrane region" description="Helical" evidence="1">
    <location>
        <begin position="33"/>
        <end position="52"/>
    </location>
</feature>
<organism evidence="3 4">
    <name type="scientific">Kitasatospora kifunensis</name>
    <name type="common">Streptomyces kifunensis</name>
    <dbReference type="NCBI Taxonomy" id="58351"/>
    <lineage>
        <taxon>Bacteria</taxon>
        <taxon>Bacillati</taxon>
        <taxon>Actinomycetota</taxon>
        <taxon>Actinomycetes</taxon>
        <taxon>Kitasatosporales</taxon>
        <taxon>Streptomycetaceae</taxon>
        <taxon>Kitasatospora</taxon>
    </lineage>
</organism>
<evidence type="ECO:0000259" key="2">
    <source>
        <dbReference type="SMART" id="SM00244"/>
    </source>
</evidence>
<dbReference type="SUPFAM" id="SSF117892">
    <property type="entry name" value="Band 7/SPFH domain"/>
    <property type="match status" value="1"/>
</dbReference>
<comment type="caution">
    <text evidence="3">The sequence shown here is derived from an EMBL/GenBank/DDBJ whole genome shotgun (WGS) entry which is preliminary data.</text>
</comment>
<dbReference type="Proteomes" id="UP000540506">
    <property type="component" value="Unassembled WGS sequence"/>
</dbReference>
<evidence type="ECO:0000313" key="4">
    <source>
        <dbReference type="Proteomes" id="UP000540506"/>
    </source>
</evidence>
<dbReference type="InterPro" id="IPR001107">
    <property type="entry name" value="Band_7"/>
</dbReference>
<dbReference type="SMART" id="SM00244">
    <property type="entry name" value="PHB"/>
    <property type="match status" value="1"/>
</dbReference>
<dbReference type="AlphaFoldDB" id="A0A7W7R1Y9"/>
<keyword evidence="4" id="KW-1185">Reference proteome</keyword>
<feature type="transmembrane region" description="Helical" evidence="1">
    <location>
        <begin position="64"/>
        <end position="85"/>
    </location>
</feature>
<dbReference type="PANTHER" id="PTHR43446">
    <property type="entry name" value="MEMBRANE PROTEIN-RELATED"/>
    <property type="match status" value="1"/>
</dbReference>
<evidence type="ECO:0000313" key="3">
    <source>
        <dbReference type="EMBL" id="MBB4923927.1"/>
    </source>
</evidence>
<dbReference type="Pfam" id="PF01145">
    <property type="entry name" value="Band_7"/>
    <property type="match status" value="1"/>
</dbReference>
<proteinExistence type="predicted"/>
<dbReference type="Gene3D" id="3.30.479.30">
    <property type="entry name" value="Band 7 domain"/>
    <property type="match status" value="1"/>
</dbReference>
<dbReference type="PANTHER" id="PTHR43446:SF1">
    <property type="entry name" value="BAND 7 DOMAIN-CONTAINING PROTEIN"/>
    <property type="match status" value="1"/>
</dbReference>